<keyword evidence="2" id="KW-0472">Membrane</keyword>
<dbReference type="GeneID" id="93646486"/>
<dbReference type="STRING" id="1805483.A0A177EJL3"/>
<accession>A0A177EJL3</accession>
<dbReference type="RefSeq" id="XP_067545262.1">
    <property type="nucleotide sequence ID" value="XM_067687554.1"/>
</dbReference>
<evidence type="ECO:0000313" key="4">
    <source>
        <dbReference type="EMBL" id="OAG31661.1"/>
    </source>
</evidence>
<dbReference type="InterPro" id="IPR010989">
    <property type="entry name" value="SNARE"/>
</dbReference>
<organism evidence="4 5">
    <name type="scientific">Nematocida displodere</name>
    <dbReference type="NCBI Taxonomy" id="1805483"/>
    <lineage>
        <taxon>Eukaryota</taxon>
        <taxon>Fungi</taxon>
        <taxon>Fungi incertae sedis</taxon>
        <taxon>Microsporidia</taxon>
        <taxon>Nematocida</taxon>
    </lineage>
</organism>
<name>A0A177EJL3_9MICR</name>
<evidence type="ECO:0000256" key="2">
    <source>
        <dbReference type="SAM" id="Phobius"/>
    </source>
</evidence>
<keyword evidence="2" id="KW-1133">Transmembrane helix</keyword>
<dbReference type="OrthoDB" id="421009at2759"/>
<protein>
    <recommendedName>
        <fullName evidence="3">t-SNARE coiled-coil homology domain-containing protein</fullName>
    </recommendedName>
</protein>
<dbReference type="Proteomes" id="UP000185944">
    <property type="component" value="Unassembled WGS sequence"/>
</dbReference>
<reference evidence="4 5" key="1">
    <citation type="submission" date="2016-02" db="EMBL/GenBank/DDBJ databases">
        <title>Discovery of a natural microsporidian pathogen with a broad tissue tropism in Caenorhabditis elegans.</title>
        <authorList>
            <person name="Luallen R.J."/>
            <person name="Reinke A.W."/>
            <person name="Tong L."/>
            <person name="Botts M.R."/>
            <person name="Felix M.-A."/>
            <person name="Troemel E.R."/>
        </authorList>
    </citation>
    <scope>NUCLEOTIDE SEQUENCE [LARGE SCALE GENOMIC DNA]</scope>
    <source>
        <strain evidence="4 5">JUm2807</strain>
    </source>
</reference>
<dbReference type="SMART" id="SM00397">
    <property type="entry name" value="t_SNARE"/>
    <property type="match status" value="1"/>
</dbReference>
<keyword evidence="1" id="KW-0175">Coiled coil</keyword>
<comment type="caution">
    <text evidence="4">The sequence shown here is derived from an EMBL/GenBank/DDBJ whole genome shotgun (WGS) entry which is preliminary data.</text>
</comment>
<evidence type="ECO:0000259" key="3">
    <source>
        <dbReference type="PROSITE" id="PS50192"/>
    </source>
</evidence>
<dbReference type="GO" id="GO:0016192">
    <property type="term" value="P:vesicle-mediated transport"/>
    <property type="evidence" value="ECO:0007669"/>
    <property type="project" value="InterPro"/>
</dbReference>
<feature type="transmembrane region" description="Helical" evidence="2">
    <location>
        <begin position="227"/>
        <end position="244"/>
    </location>
</feature>
<dbReference type="EMBL" id="LTDL01000014">
    <property type="protein sequence ID" value="OAG31661.1"/>
    <property type="molecule type" value="Genomic_DNA"/>
</dbReference>
<dbReference type="VEuPathDB" id="MicrosporidiaDB:NEDG_00136"/>
<feature type="coiled-coil region" evidence="1">
    <location>
        <begin position="101"/>
        <end position="128"/>
    </location>
</feature>
<evidence type="ECO:0000256" key="1">
    <source>
        <dbReference type="SAM" id="Coils"/>
    </source>
</evidence>
<dbReference type="InterPro" id="IPR000727">
    <property type="entry name" value="T_SNARE_dom"/>
</dbReference>
<keyword evidence="2" id="KW-0812">Transmembrane</keyword>
<keyword evidence="5" id="KW-1185">Reference proteome</keyword>
<evidence type="ECO:0000313" key="5">
    <source>
        <dbReference type="Proteomes" id="UP000185944"/>
    </source>
</evidence>
<feature type="domain" description="T-SNARE coiled-coil homology" evidence="3">
    <location>
        <begin position="154"/>
        <end position="216"/>
    </location>
</feature>
<dbReference type="AlphaFoldDB" id="A0A177EJL3"/>
<dbReference type="Gene3D" id="1.20.5.110">
    <property type="match status" value="1"/>
</dbReference>
<proteinExistence type="predicted"/>
<gene>
    <name evidence="4" type="ORF">NEDG_00136</name>
</gene>
<dbReference type="PROSITE" id="PS50192">
    <property type="entry name" value="T_SNARE"/>
    <property type="match status" value="1"/>
</dbReference>
<dbReference type="SUPFAM" id="SSF47661">
    <property type="entry name" value="t-snare proteins"/>
    <property type="match status" value="1"/>
</dbReference>
<dbReference type="GO" id="GO:0016020">
    <property type="term" value="C:membrane"/>
    <property type="evidence" value="ECO:0007669"/>
    <property type="project" value="InterPro"/>
</dbReference>
<sequence length="245" mass="28334">MDRTREFYLFAEATEVPQRESETGKDTQSCSIVSTSSQLIDAIEKDVATIEKELQGRRGTRKELFARTEHSLRSLLSLQSSFTSSPLPLHHQIGGSIRRRYASLSLRLAQALREEQKQRKEAVDIELERSKPPRQSTHPQGHMLQTPRQEILREEISTVRKRELERIEEHINELGKMVSEVSMHISMQGEKLERIDELFSQSRTSMKKGYFEMSHALRSISQRRRTIIGLFAVLFLVLFLKVMVG</sequence>